<dbReference type="InterPro" id="IPR019786">
    <property type="entry name" value="Zinc_finger_PHD-type_CS"/>
</dbReference>
<evidence type="ECO:0000259" key="13">
    <source>
        <dbReference type="PROSITE" id="PS50280"/>
    </source>
</evidence>
<feature type="domain" description="BAH" evidence="14">
    <location>
        <begin position="1195"/>
        <end position="1316"/>
    </location>
</feature>
<evidence type="ECO:0000256" key="5">
    <source>
        <dbReference type="ARBA" id="ARBA00022723"/>
    </source>
</evidence>
<dbReference type="GO" id="GO:0006355">
    <property type="term" value="P:regulation of DNA-templated transcription"/>
    <property type="evidence" value="ECO:0007669"/>
    <property type="project" value="TreeGrafter"/>
</dbReference>
<gene>
    <name evidence="16" type="ORF">EVEC_LOCUS1080</name>
</gene>
<keyword evidence="8" id="KW-0156">Chromatin regulator</keyword>
<evidence type="ECO:0000313" key="17">
    <source>
        <dbReference type="Proteomes" id="UP000274131"/>
    </source>
</evidence>
<evidence type="ECO:0000256" key="3">
    <source>
        <dbReference type="ARBA" id="ARBA00022679"/>
    </source>
</evidence>
<sequence>MDIKAPTVIPAVVAPPINVQKTSCVVPSTVLKIPYTQKSSKTDAPSNVLRLQPTGCTNSQCETYVQKNSKQGIPSSFEIPSSSQDCSTRRTANQKIRSSGYCDYIQSTPTGRCSASGISDGHCSQHPVNIELSSGHTVAPCKYQNNYIPNDCSATPDSGIQSIGDSPRSIGPFVTPMPSPAGFVAVASADINDSTSFDDFSDMPRLVPYHQMEEPCCSNSDEAPQIVDATRSENEETGHEESVPKIAITPSVTMNELVEQLMSHLAPDQRKQFADVIKSKVVDEFDKNKTTSNTQISPPIDGSVEEETWEAHSKETGKQQKSVVDNRHSEHCEISSYGSDFPVEEKEGKIWSEEKAEGFSEGSGVSLGISPPDSGQQDFCEDETSYFCQSRIDGSEEETKKKIEQKEELLESFIKKAPSSESSLRERILELELLEDGDCSFDANIEIVRPCSRSFFEQQAYGVDYKEEKRLLRKRRSSLKCEKNHGKKVKNVSRLNDQFVVKNIQKCSKEDKVKTQKVEDLASANSCSSRFESASEQSAADYEKRMRMEEDSIERLRQFRKKVKQRMNDQLNLIISEVEKKLDGLELCLGPRMHWELPWYRLNWKQVAQRIAERSCQEKLAREKFVGVNSQKTQLMKKHHKRASFKNSSSCVSNAPAVTSNSCGHLESHKLIKNNIFVDMYPRDGQEACSCKSGCCGFGDRCVNRMRRVECTTLCPRGKYCSNKRISRRECINGLEKCENLTGGGLGVRTWEQVEEGQTHLSYNVCFKFICEFNGEIVSADTFARRSKLYERSTSCFAVELDKNFVIDAYRKGSIARFINSSSSPNCEIQQWYVYKYVDGFPRVGVFATKKILKGEELLLDSSKCAWNTEEAGIYSSKNMSHDGSRCLIEPVSKKEKRFFGAKCSKERQKTGNAEHLLVIRGYCNEVLGVLSSFGTMSKRQIAAVQASTNSLFIQSPREKQEFILKAVENELQNAFNMVVKHSDKKKVEILRTKISAVKSSYFYRLKKLGSLPQSFGDKSVTNKKKLPAHRILTATTDLSYLDGEVPVGSYDPDDTSNLTSAEADSDCVRCICGITDDDGSMIQCDKCHFWLHDDCVYFTKGSDENVEFTCDFCKNSGRRTPAVNIPLHPQPDIKLAGCTYYRALVNARNIQVRLYETVYTQKLPNDDHKAELKCLTETAKESCNSSETASLLPFTQKPVELAFQSASFSRRDLRCFRVERLFISPEGHKFVFGSHYARPHEVYCEPGRVFHKNELFATSMFDTLPLDAVVGRCLALEPRIYCLGRPKMPHYNEADVYFYEFQQTGRNSRYFEKIPSRNYYYVNTGSHNFIYFPKPLRLERDFTVCACRVF</sequence>
<dbReference type="PROSITE" id="PS51215">
    <property type="entry name" value="AWS"/>
    <property type="match status" value="1"/>
</dbReference>
<dbReference type="Gene3D" id="2.170.270.10">
    <property type="entry name" value="SET domain"/>
    <property type="match status" value="1"/>
</dbReference>
<evidence type="ECO:0000259" key="15">
    <source>
        <dbReference type="PROSITE" id="PS51215"/>
    </source>
</evidence>
<dbReference type="EMBL" id="UXUI01007166">
    <property type="protein sequence ID" value="VDD85937.1"/>
    <property type="molecule type" value="Genomic_DNA"/>
</dbReference>
<dbReference type="Pfam" id="PF00856">
    <property type="entry name" value="SET"/>
    <property type="match status" value="1"/>
</dbReference>
<dbReference type="SMART" id="SM00570">
    <property type="entry name" value="AWS"/>
    <property type="match status" value="1"/>
</dbReference>
<dbReference type="InterPro" id="IPR019787">
    <property type="entry name" value="Znf_PHD-finger"/>
</dbReference>
<evidence type="ECO:0000256" key="1">
    <source>
        <dbReference type="ARBA" id="ARBA00004123"/>
    </source>
</evidence>
<keyword evidence="7" id="KW-0862">Zinc</keyword>
<keyword evidence="9" id="KW-0539">Nucleus</keyword>
<evidence type="ECO:0000256" key="10">
    <source>
        <dbReference type="PROSITE-ProRule" id="PRU00146"/>
    </source>
</evidence>
<dbReference type="PANTHER" id="PTHR46147:SF3">
    <property type="entry name" value="HISTONE-LYSINE N-METHYLTRANSFERASE ASH1"/>
    <property type="match status" value="1"/>
</dbReference>
<feature type="domain" description="PHD-type" evidence="12">
    <location>
        <begin position="1068"/>
        <end position="1117"/>
    </location>
</feature>
<dbReference type="InterPro" id="IPR013083">
    <property type="entry name" value="Znf_RING/FYVE/PHD"/>
</dbReference>
<dbReference type="PROSITE" id="PS50280">
    <property type="entry name" value="SET"/>
    <property type="match status" value="1"/>
</dbReference>
<dbReference type="WBParaSite" id="EVEC_0000137201-mRNA-1">
    <property type="protein sequence ID" value="EVEC_0000137201-mRNA-1"/>
    <property type="gene ID" value="EVEC_0000137201"/>
</dbReference>
<feature type="domain" description="AWS" evidence="15">
    <location>
        <begin position="684"/>
        <end position="730"/>
    </location>
</feature>
<keyword evidence="5" id="KW-0479">Metal-binding</keyword>
<evidence type="ECO:0000313" key="16">
    <source>
        <dbReference type="EMBL" id="VDD85937.1"/>
    </source>
</evidence>
<keyword evidence="2" id="KW-0489">Methyltransferase</keyword>
<dbReference type="PROSITE" id="PS01359">
    <property type="entry name" value="ZF_PHD_1"/>
    <property type="match status" value="1"/>
</dbReference>
<dbReference type="PROSITE" id="PS51038">
    <property type="entry name" value="BAH"/>
    <property type="match status" value="1"/>
</dbReference>
<dbReference type="SUPFAM" id="SSF57903">
    <property type="entry name" value="FYVE/PHD zinc finger"/>
    <property type="match status" value="1"/>
</dbReference>
<dbReference type="SMART" id="SM00439">
    <property type="entry name" value="BAH"/>
    <property type="match status" value="1"/>
</dbReference>
<dbReference type="PROSITE" id="PS50016">
    <property type="entry name" value="ZF_PHD_2"/>
    <property type="match status" value="1"/>
</dbReference>
<feature type="domain" description="SET" evidence="13">
    <location>
        <begin position="733"/>
        <end position="863"/>
    </location>
</feature>
<dbReference type="GO" id="GO:0032259">
    <property type="term" value="P:methylation"/>
    <property type="evidence" value="ECO:0007669"/>
    <property type="project" value="UniProtKB-KW"/>
</dbReference>
<dbReference type="InterPro" id="IPR046341">
    <property type="entry name" value="SET_dom_sf"/>
</dbReference>
<evidence type="ECO:0000256" key="4">
    <source>
        <dbReference type="ARBA" id="ARBA00022691"/>
    </source>
</evidence>
<organism evidence="18">
    <name type="scientific">Enterobius vermicularis</name>
    <name type="common">Human pinworm</name>
    <dbReference type="NCBI Taxonomy" id="51028"/>
    <lineage>
        <taxon>Eukaryota</taxon>
        <taxon>Metazoa</taxon>
        <taxon>Ecdysozoa</taxon>
        <taxon>Nematoda</taxon>
        <taxon>Chromadorea</taxon>
        <taxon>Rhabditida</taxon>
        <taxon>Spirurina</taxon>
        <taxon>Oxyuridomorpha</taxon>
        <taxon>Oxyuroidea</taxon>
        <taxon>Oxyuridae</taxon>
        <taxon>Enterobius</taxon>
    </lineage>
</organism>
<name>A0A0N4UVB2_ENTVE</name>
<proteinExistence type="predicted"/>
<dbReference type="GO" id="GO:0003682">
    <property type="term" value="F:chromatin binding"/>
    <property type="evidence" value="ECO:0007669"/>
    <property type="project" value="InterPro"/>
</dbReference>
<dbReference type="Pfam" id="PF01426">
    <property type="entry name" value="BAH"/>
    <property type="match status" value="1"/>
</dbReference>
<evidence type="ECO:0000259" key="14">
    <source>
        <dbReference type="PROSITE" id="PS51038"/>
    </source>
</evidence>
<dbReference type="SMART" id="SM00249">
    <property type="entry name" value="PHD"/>
    <property type="match status" value="1"/>
</dbReference>
<dbReference type="Gene3D" id="3.30.40.10">
    <property type="entry name" value="Zinc/RING finger domain, C3HC4 (zinc finger)"/>
    <property type="match status" value="1"/>
</dbReference>
<dbReference type="Pfam" id="PF17907">
    <property type="entry name" value="AWS"/>
    <property type="match status" value="1"/>
</dbReference>
<dbReference type="PANTHER" id="PTHR46147">
    <property type="entry name" value="HISTONE-LYSINE N-METHYLTRANSFERASE ASH1"/>
    <property type="match status" value="1"/>
</dbReference>
<evidence type="ECO:0000256" key="2">
    <source>
        <dbReference type="ARBA" id="ARBA00022603"/>
    </source>
</evidence>
<evidence type="ECO:0000259" key="12">
    <source>
        <dbReference type="PROSITE" id="PS50016"/>
    </source>
</evidence>
<dbReference type="OrthoDB" id="422362at2759"/>
<keyword evidence="3" id="KW-0808">Transferase</keyword>
<dbReference type="InterPro" id="IPR006560">
    <property type="entry name" value="AWS_dom"/>
</dbReference>
<dbReference type="GO" id="GO:0008270">
    <property type="term" value="F:zinc ion binding"/>
    <property type="evidence" value="ECO:0007669"/>
    <property type="project" value="UniProtKB-KW"/>
</dbReference>
<reference evidence="16 17" key="2">
    <citation type="submission" date="2018-10" db="EMBL/GenBank/DDBJ databases">
        <authorList>
            <consortium name="Pathogen Informatics"/>
        </authorList>
    </citation>
    <scope>NUCLEOTIDE SEQUENCE [LARGE SCALE GENOMIC DNA]</scope>
</reference>
<feature type="compositionally biased region" description="Basic and acidic residues" evidence="11">
    <location>
        <begin position="309"/>
        <end position="333"/>
    </location>
</feature>
<dbReference type="Pfam" id="PF00628">
    <property type="entry name" value="PHD"/>
    <property type="match status" value="1"/>
</dbReference>
<dbReference type="GO" id="GO:0005654">
    <property type="term" value="C:nucleoplasm"/>
    <property type="evidence" value="ECO:0007669"/>
    <property type="project" value="TreeGrafter"/>
</dbReference>
<dbReference type="InterPro" id="IPR001025">
    <property type="entry name" value="BAH_dom"/>
</dbReference>
<dbReference type="InterPro" id="IPR043151">
    <property type="entry name" value="BAH_sf"/>
</dbReference>
<dbReference type="InterPro" id="IPR011011">
    <property type="entry name" value="Znf_FYVE_PHD"/>
</dbReference>
<keyword evidence="4" id="KW-0949">S-adenosyl-L-methionine</keyword>
<evidence type="ECO:0000256" key="11">
    <source>
        <dbReference type="SAM" id="MobiDB-lite"/>
    </source>
</evidence>
<evidence type="ECO:0000256" key="7">
    <source>
        <dbReference type="ARBA" id="ARBA00022833"/>
    </source>
</evidence>
<comment type="subcellular location">
    <subcellularLocation>
        <location evidence="1">Nucleus</location>
    </subcellularLocation>
</comment>
<dbReference type="Proteomes" id="UP000274131">
    <property type="component" value="Unassembled WGS sequence"/>
</dbReference>
<evidence type="ECO:0000256" key="9">
    <source>
        <dbReference type="ARBA" id="ARBA00023242"/>
    </source>
</evidence>
<evidence type="ECO:0000256" key="8">
    <source>
        <dbReference type="ARBA" id="ARBA00022853"/>
    </source>
</evidence>
<dbReference type="InterPro" id="IPR001214">
    <property type="entry name" value="SET_dom"/>
</dbReference>
<dbReference type="SUPFAM" id="SSF82199">
    <property type="entry name" value="SET domain"/>
    <property type="match status" value="1"/>
</dbReference>
<keyword evidence="17" id="KW-1185">Reference proteome</keyword>
<dbReference type="GO" id="GO:0042800">
    <property type="term" value="F:histone H3K4 methyltransferase activity"/>
    <property type="evidence" value="ECO:0007669"/>
    <property type="project" value="TreeGrafter"/>
</dbReference>
<evidence type="ECO:0000256" key="6">
    <source>
        <dbReference type="ARBA" id="ARBA00022771"/>
    </source>
</evidence>
<feature type="region of interest" description="Disordered" evidence="11">
    <location>
        <begin position="361"/>
        <end position="380"/>
    </location>
</feature>
<keyword evidence="6 10" id="KW-0863">Zinc-finger</keyword>
<accession>A0A0N4UVB2</accession>
<protein>
    <submittedName>
        <fullName evidence="18">Histone-lysine N-methyltransferase SETD2</fullName>
    </submittedName>
</protein>
<reference evidence="18" key="1">
    <citation type="submission" date="2017-02" db="UniProtKB">
        <authorList>
            <consortium name="WormBaseParasite"/>
        </authorList>
    </citation>
    <scope>IDENTIFICATION</scope>
</reference>
<dbReference type="SMART" id="SM00317">
    <property type="entry name" value="SET"/>
    <property type="match status" value="1"/>
</dbReference>
<dbReference type="STRING" id="51028.A0A0N4UVB2"/>
<dbReference type="InterPro" id="IPR001965">
    <property type="entry name" value="Znf_PHD"/>
</dbReference>
<feature type="region of interest" description="Disordered" evidence="11">
    <location>
        <begin position="289"/>
        <end position="339"/>
    </location>
</feature>
<dbReference type="Gene3D" id="2.30.30.490">
    <property type="match status" value="1"/>
</dbReference>
<evidence type="ECO:0000313" key="18">
    <source>
        <dbReference type="WBParaSite" id="EVEC_0000137201-mRNA-1"/>
    </source>
</evidence>